<evidence type="ECO:0000313" key="5">
    <source>
        <dbReference type="Proteomes" id="UP001317629"/>
    </source>
</evidence>
<comment type="similarity">
    <text evidence="1">Belongs to the type III secretion exporter family.</text>
</comment>
<dbReference type="Proteomes" id="UP001317629">
    <property type="component" value="Chromosome"/>
</dbReference>
<dbReference type="PANTHER" id="PTHR30531:SF12">
    <property type="entry name" value="FLAGELLAR BIOSYNTHETIC PROTEIN FLHB"/>
    <property type="match status" value="1"/>
</dbReference>
<keyword evidence="3" id="KW-1133">Transmembrane helix</keyword>
<feature type="region of interest" description="Disordered" evidence="2">
    <location>
        <begin position="1"/>
        <end position="22"/>
    </location>
</feature>
<evidence type="ECO:0000256" key="3">
    <source>
        <dbReference type="SAM" id="Phobius"/>
    </source>
</evidence>
<dbReference type="Gene3D" id="6.10.250.2080">
    <property type="match status" value="1"/>
</dbReference>
<feature type="transmembrane region" description="Helical" evidence="3">
    <location>
        <begin position="187"/>
        <end position="213"/>
    </location>
</feature>
<evidence type="ECO:0000256" key="2">
    <source>
        <dbReference type="SAM" id="MobiDB-lite"/>
    </source>
</evidence>
<dbReference type="SUPFAM" id="SSF160544">
    <property type="entry name" value="EscU C-terminal domain-like"/>
    <property type="match status" value="1"/>
</dbReference>
<dbReference type="RefSeq" id="WP_281930330.1">
    <property type="nucleotide sequence ID" value="NZ_AP027142.1"/>
</dbReference>
<feature type="transmembrane region" description="Helical" evidence="3">
    <location>
        <begin position="91"/>
        <end position="112"/>
    </location>
</feature>
<reference evidence="4 5" key="1">
    <citation type="journal article" date="2023" name="Int. J. Syst. Evol. Microbiol.">
        <title>Methylocystis iwaonis sp. nov., a type II methane-oxidizing bacterium from surface soil of a rice paddy field in Japan, and emended description of the genus Methylocystis (ex Whittenbury et al. 1970) Bowman et al. 1993.</title>
        <authorList>
            <person name="Kaise H."/>
            <person name="Sawadogo J.B."/>
            <person name="Alam M.S."/>
            <person name="Ueno C."/>
            <person name="Dianou D."/>
            <person name="Shinjo R."/>
            <person name="Asakawa S."/>
        </authorList>
    </citation>
    <scope>NUCLEOTIDE SEQUENCE [LARGE SCALE GENOMIC DNA]</scope>
    <source>
        <strain evidence="4 5">SS37A-Re</strain>
    </source>
</reference>
<evidence type="ECO:0000313" key="4">
    <source>
        <dbReference type="EMBL" id="BDV33038.1"/>
    </source>
</evidence>
<dbReference type="EMBL" id="AP027142">
    <property type="protein sequence ID" value="BDV33038.1"/>
    <property type="molecule type" value="Genomic_DNA"/>
</dbReference>
<dbReference type="Pfam" id="PF01312">
    <property type="entry name" value="Bac_export_2"/>
    <property type="match status" value="1"/>
</dbReference>
<dbReference type="PANTHER" id="PTHR30531">
    <property type="entry name" value="FLAGELLAR BIOSYNTHETIC PROTEIN FLHB"/>
    <property type="match status" value="1"/>
</dbReference>
<gene>
    <name evidence="4" type="primary">flhB</name>
    <name evidence="4" type="ORF">SS37A_05670</name>
</gene>
<keyword evidence="4" id="KW-0969">Cilium</keyword>
<organism evidence="4 5">
    <name type="scientific">Methylocystis iwaonis</name>
    <dbReference type="NCBI Taxonomy" id="2885079"/>
    <lineage>
        <taxon>Bacteria</taxon>
        <taxon>Pseudomonadati</taxon>
        <taxon>Pseudomonadota</taxon>
        <taxon>Alphaproteobacteria</taxon>
        <taxon>Hyphomicrobiales</taxon>
        <taxon>Methylocystaceae</taxon>
        <taxon>Methylocystis</taxon>
    </lineage>
</organism>
<accession>A0ABM8E556</accession>
<keyword evidence="3" id="KW-0812">Transmembrane</keyword>
<proteinExistence type="inferred from homology"/>
<feature type="compositionally biased region" description="Basic and acidic residues" evidence="2">
    <location>
        <begin position="7"/>
        <end position="22"/>
    </location>
</feature>
<name>A0ABM8E556_9HYPH</name>
<dbReference type="Gene3D" id="3.40.1690.10">
    <property type="entry name" value="secretion proteins EscU"/>
    <property type="match status" value="1"/>
</dbReference>
<evidence type="ECO:0000256" key="1">
    <source>
        <dbReference type="ARBA" id="ARBA00010690"/>
    </source>
</evidence>
<keyword evidence="5" id="KW-1185">Reference proteome</keyword>
<feature type="transmembrane region" description="Helical" evidence="3">
    <location>
        <begin position="34"/>
        <end position="54"/>
    </location>
</feature>
<dbReference type="InterPro" id="IPR029025">
    <property type="entry name" value="T3SS_substrate_exporter_C"/>
</dbReference>
<dbReference type="InterPro" id="IPR006135">
    <property type="entry name" value="T3SS_substrate_exporter"/>
</dbReference>
<keyword evidence="4" id="KW-0282">Flagellum</keyword>
<sequence>MSESEDADSKTEEPTEKKIGDALERGQTAVSKEVSTFAGFLGLFLCLSFIYRASTGRLSGTLALLLENAGTVRISTGEDLARFFAYVGGEALSFLGPFLGLIAGLGIAASFVQGAPRVAFDRITPDLGRISPIKGWKRLFGVGGLVELGKSTAKIAILTGSLAFSLIVDRETLVNAMRTDPRLAPELILTILLHLTSVVCIVAGLLAGADWAWTRFKWRRDLRMSRHELKEEIKQAEGGGLVKARMRSLAQSRARKRMMNAVPRATLVIANPTHYAIALRYVREEGGAPLVLAKGKDLIALKIRQVAEENQIPVFEKKELVRAMYEFVEVDRMIPPEFFRPIAELIHFLSSRGGVQGRNGSMRMP</sequence>
<protein>
    <submittedName>
        <fullName evidence="4">Flagellar biosynthesis protein FlhB</fullName>
    </submittedName>
</protein>
<keyword evidence="4" id="KW-0966">Cell projection</keyword>
<dbReference type="PRINTS" id="PR00950">
    <property type="entry name" value="TYPE3IMSPROT"/>
</dbReference>
<keyword evidence="3" id="KW-0472">Membrane</keyword>